<evidence type="ECO:0000313" key="4">
    <source>
        <dbReference type="Proteomes" id="UP000181951"/>
    </source>
</evidence>
<dbReference type="EMBL" id="FODD01000006">
    <property type="protein sequence ID" value="SEN56164.1"/>
    <property type="molecule type" value="Genomic_DNA"/>
</dbReference>
<comment type="similarity">
    <text evidence="1">Belongs to the YciI family.</text>
</comment>
<dbReference type="STRING" id="310780.SAMN05216267_1006263"/>
<dbReference type="SUPFAM" id="SSF54909">
    <property type="entry name" value="Dimeric alpha+beta barrel"/>
    <property type="match status" value="1"/>
</dbReference>
<evidence type="ECO:0000313" key="3">
    <source>
        <dbReference type="EMBL" id="SEN56164.1"/>
    </source>
</evidence>
<dbReference type="Pfam" id="PF03795">
    <property type="entry name" value="YCII"/>
    <property type="match status" value="1"/>
</dbReference>
<reference evidence="3 4" key="1">
    <citation type="submission" date="2016-10" db="EMBL/GenBank/DDBJ databases">
        <authorList>
            <person name="de Groot N.N."/>
        </authorList>
    </citation>
    <scope>NUCLEOTIDE SEQUENCE [LARGE SCALE GENOMIC DNA]</scope>
    <source>
        <strain evidence="3 4">CGMCC 4.2026</strain>
    </source>
</reference>
<proteinExistence type="inferred from homology"/>
<sequence>MRFMMLLELDPSKAPSQGPSEELMDEMGKLIEEMTKAGVLLDTGGLKPVGEGTYIRQSGGKQTVVDGPFTEAKEVIGGYCIVQAKSQEEAVEWASRFLAIHGPEWEIASSIRQIEEPEPEQ</sequence>
<dbReference type="PANTHER" id="PTHR35174">
    <property type="entry name" value="BLL7171 PROTEIN-RELATED"/>
    <property type="match status" value="1"/>
</dbReference>
<dbReference type="OrthoDB" id="668782at2"/>
<dbReference type="AlphaFoldDB" id="A0A1H8HJD2"/>
<name>A0A1H8HJD2_9ACTN</name>
<evidence type="ECO:0000256" key="1">
    <source>
        <dbReference type="ARBA" id="ARBA00007689"/>
    </source>
</evidence>
<organism evidence="3 4">
    <name type="scientific">Actinacidiphila rubida</name>
    <dbReference type="NCBI Taxonomy" id="310780"/>
    <lineage>
        <taxon>Bacteria</taxon>
        <taxon>Bacillati</taxon>
        <taxon>Actinomycetota</taxon>
        <taxon>Actinomycetes</taxon>
        <taxon>Kitasatosporales</taxon>
        <taxon>Streptomycetaceae</taxon>
        <taxon>Actinacidiphila</taxon>
    </lineage>
</organism>
<evidence type="ECO:0000259" key="2">
    <source>
        <dbReference type="Pfam" id="PF03795"/>
    </source>
</evidence>
<keyword evidence="4" id="KW-1185">Reference proteome</keyword>
<dbReference type="RefSeq" id="WP_069466767.1">
    <property type="nucleotide sequence ID" value="NZ_FODD01000006.1"/>
</dbReference>
<protein>
    <submittedName>
        <fullName evidence="3">Uncharacterized conserved protein</fullName>
    </submittedName>
</protein>
<dbReference type="InterPro" id="IPR011008">
    <property type="entry name" value="Dimeric_a/b-barrel"/>
</dbReference>
<feature type="domain" description="YCII-related" evidence="2">
    <location>
        <begin position="1"/>
        <end position="96"/>
    </location>
</feature>
<dbReference type="InterPro" id="IPR005545">
    <property type="entry name" value="YCII"/>
</dbReference>
<dbReference type="PANTHER" id="PTHR35174:SF1">
    <property type="entry name" value="BLL0086 PROTEIN"/>
    <property type="match status" value="1"/>
</dbReference>
<dbReference type="Proteomes" id="UP000181951">
    <property type="component" value="Unassembled WGS sequence"/>
</dbReference>
<accession>A0A1H8HJD2</accession>
<gene>
    <name evidence="3" type="ORF">SAMN05216267_1006263</name>
</gene>
<dbReference type="Gene3D" id="3.30.70.1060">
    <property type="entry name" value="Dimeric alpha+beta barrel"/>
    <property type="match status" value="1"/>
</dbReference>